<proteinExistence type="predicted"/>
<comment type="caution">
    <text evidence="4">The sequence shown here is derived from an EMBL/GenBank/DDBJ whole genome shotgun (WGS) entry which is preliminary data.</text>
</comment>
<dbReference type="Proteomes" id="UP000239872">
    <property type="component" value="Unassembled WGS sequence"/>
</dbReference>
<dbReference type="Pfam" id="PF08239">
    <property type="entry name" value="SH3_3"/>
    <property type="match status" value="1"/>
</dbReference>
<dbReference type="InterPro" id="IPR003646">
    <property type="entry name" value="SH3-like_bac-type"/>
</dbReference>
<gene>
    <name evidence="4" type="ORF">CJD36_013235</name>
</gene>
<dbReference type="PANTHER" id="PTHR34408">
    <property type="entry name" value="FAMILY PROTEIN, PUTATIVE-RELATED"/>
    <property type="match status" value="1"/>
</dbReference>
<accession>A0A2S7SW40</accession>
<evidence type="ECO:0000259" key="3">
    <source>
        <dbReference type="PROSITE" id="PS51781"/>
    </source>
</evidence>
<feature type="transmembrane region" description="Helical" evidence="1">
    <location>
        <begin position="94"/>
        <end position="112"/>
    </location>
</feature>
<dbReference type="PROSITE" id="PS51781">
    <property type="entry name" value="SH3B"/>
    <property type="match status" value="1"/>
</dbReference>
<dbReference type="SMART" id="SM00287">
    <property type="entry name" value="SH3b"/>
    <property type="match status" value="1"/>
</dbReference>
<dbReference type="RefSeq" id="WP_105039655.1">
    <property type="nucleotide sequence ID" value="NZ_PPSL01000003.1"/>
</dbReference>
<feature type="signal peptide" evidence="2">
    <location>
        <begin position="1"/>
        <end position="20"/>
    </location>
</feature>
<evidence type="ECO:0000256" key="2">
    <source>
        <dbReference type="SAM" id="SignalP"/>
    </source>
</evidence>
<dbReference type="InterPro" id="IPR052354">
    <property type="entry name" value="Cell_Wall_Dynamics_Protein"/>
</dbReference>
<dbReference type="Gene3D" id="2.30.30.40">
    <property type="entry name" value="SH3 Domains"/>
    <property type="match status" value="1"/>
</dbReference>
<keyword evidence="1" id="KW-0472">Membrane</keyword>
<keyword evidence="1" id="KW-0812">Transmembrane</keyword>
<keyword evidence="5" id="KW-1185">Reference proteome</keyword>
<protein>
    <recommendedName>
        <fullName evidence="3">SH3b domain-containing protein</fullName>
    </recommendedName>
</protein>
<evidence type="ECO:0000313" key="4">
    <source>
        <dbReference type="EMBL" id="PQJ10928.1"/>
    </source>
</evidence>
<organism evidence="4 5">
    <name type="scientific">Flavipsychrobacter stenotrophus</name>
    <dbReference type="NCBI Taxonomy" id="2077091"/>
    <lineage>
        <taxon>Bacteria</taxon>
        <taxon>Pseudomonadati</taxon>
        <taxon>Bacteroidota</taxon>
        <taxon>Chitinophagia</taxon>
        <taxon>Chitinophagales</taxon>
        <taxon>Chitinophagaceae</taxon>
        <taxon>Flavipsychrobacter</taxon>
    </lineage>
</organism>
<sequence length="219" mass="23463">MKARILAIVIVLLCALYLNAKPYVTTQDVNVRSGAGTNYEMLGTIKDGTTIEVTDIKGTWGKVSFSGSDGYVSTQYLKDEAEEAAPAKGKSSNTMIIVLLSVAVAGLLGFILRKQIAGGISKSAEKVSDTVSSIGETVVSSYWYNCNQCDAVEESLDTPDAAGCPHTKKGPNHHWFKIATAGPTHYQCQKCGILITTTKLPEANGCSRGPDPLHSWEKF</sequence>
<name>A0A2S7SW40_9BACT</name>
<dbReference type="EMBL" id="PPSL01000003">
    <property type="protein sequence ID" value="PQJ10928.1"/>
    <property type="molecule type" value="Genomic_DNA"/>
</dbReference>
<reference evidence="4 5" key="1">
    <citation type="submission" date="2018-01" db="EMBL/GenBank/DDBJ databases">
        <title>A novel member of the phylum Bacteroidetes isolated from glacier ice.</title>
        <authorList>
            <person name="Liu Q."/>
            <person name="Xin Y.-H."/>
        </authorList>
    </citation>
    <scope>NUCLEOTIDE SEQUENCE [LARGE SCALE GENOMIC DNA]</scope>
    <source>
        <strain evidence="4 5">RB1R16</strain>
    </source>
</reference>
<dbReference type="OrthoDB" id="1159017at2"/>
<dbReference type="AlphaFoldDB" id="A0A2S7SW40"/>
<evidence type="ECO:0000313" key="5">
    <source>
        <dbReference type="Proteomes" id="UP000239872"/>
    </source>
</evidence>
<feature type="domain" description="SH3b" evidence="3">
    <location>
        <begin position="19"/>
        <end position="81"/>
    </location>
</feature>
<keyword evidence="1" id="KW-1133">Transmembrane helix</keyword>
<keyword evidence="2" id="KW-0732">Signal</keyword>
<evidence type="ECO:0000256" key="1">
    <source>
        <dbReference type="SAM" id="Phobius"/>
    </source>
</evidence>
<feature type="chain" id="PRO_5015603002" description="SH3b domain-containing protein" evidence="2">
    <location>
        <begin position="21"/>
        <end position="219"/>
    </location>
</feature>